<dbReference type="SUPFAM" id="SSF48239">
    <property type="entry name" value="Terpenoid cyclases/Protein prenyltransferases"/>
    <property type="match status" value="1"/>
</dbReference>
<evidence type="ECO:0000313" key="5">
    <source>
        <dbReference type="EMBL" id="NSG30309.1"/>
    </source>
</evidence>
<comment type="subcellular location">
    <subcellularLocation>
        <location evidence="1">Cell envelope</location>
    </subcellularLocation>
</comment>
<gene>
    <name evidence="5" type="ORF">HFM93_08475</name>
</gene>
<reference evidence="5 6" key="1">
    <citation type="journal article" date="2020" name="Cell Host Microbe">
        <title>Functional and Genomic Variation between Human-Derived Isolates of Lachnospiraceae Reveals Inter- and Intra-Species Diversity.</title>
        <authorList>
            <person name="Sorbara M.T."/>
            <person name="Littmann E.R."/>
            <person name="Fontana E."/>
            <person name="Moody T.U."/>
            <person name="Kohout C.E."/>
            <person name="Gjonbalaj M."/>
            <person name="Eaton V."/>
            <person name="Seok R."/>
            <person name="Leiner I.M."/>
            <person name="Pamer E.G."/>
        </authorList>
    </citation>
    <scope>NUCLEOTIDE SEQUENCE [LARGE SCALE GENOMIC DNA]</scope>
    <source>
        <strain evidence="5 6">MSK.14.16</strain>
    </source>
</reference>
<feature type="coiled-coil region" evidence="2">
    <location>
        <begin position="861"/>
        <end position="911"/>
    </location>
</feature>
<evidence type="ECO:0000259" key="4">
    <source>
        <dbReference type="PROSITE" id="PS50853"/>
    </source>
</evidence>
<dbReference type="Gene3D" id="2.60.40.4270">
    <property type="entry name" value="Listeria-Bacteroides repeat domain"/>
    <property type="match status" value="2"/>
</dbReference>
<dbReference type="Pfam" id="PF09479">
    <property type="entry name" value="Flg_new"/>
    <property type="match status" value="2"/>
</dbReference>
<dbReference type="InterPro" id="IPR003343">
    <property type="entry name" value="Big_2"/>
</dbReference>
<feature type="transmembrane region" description="Helical" evidence="3">
    <location>
        <begin position="47"/>
        <end position="73"/>
    </location>
</feature>
<evidence type="ECO:0000256" key="2">
    <source>
        <dbReference type="SAM" id="Coils"/>
    </source>
</evidence>
<dbReference type="NCBIfam" id="TIGR02543">
    <property type="entry name" value="List_Bact_rpt"/>
    <property type="match status" value="1"/>
</dbReference>
<dbReference type="InterPro" id="IPR036116">
    <property type="entry name" value="FN3_sf"/>
</dbReference>
<dbReference type="EMBL" id="JAAWUZ010000026">
    <property type="protein sequence ID" value="NSG30309.1"/>
    <property type="molecule type" value="Genomic_DNA"/>
</dbReference>
<proteinExistence type="predicted"/>
<evidence type="ECO:0000256" key="1">
    <source>
        <dbReference type="ARBA" id="ARBA00004196"/>
    </source>
</evidence>
<evidence type="ECO:0000256" key="3">
    <source>
        <dbReference type="SAM" id="Phobius"/>
    </source>
</evidence>
<dbReference type="InterPro" id="IPR042229">
    <property type="entry name" value="Listeria/Bacterioides_rpt_sf"/>
</dbReference>
<dbReference type="Gene3D" id="1.50.10.20">
    <property type="match status" value="1"/>
</dbReference>
<dbReference type="InterPro" id="IPR003961">
    <property type="entry name" value="FN3_dom"/>
</dbReference>
<dbReference type="InterPro" id="IPR013783">
    <property type="entry name" value="Ig-like_fold"/>
</dbReference>
<feature type="coiled-coil region" evidence="2">
    <location>
        <begin position="737"/>
        <end position="764"/>
    </location>
</feature>
<name>A0ABX2GZ98_9FIRM</name>
<dbReference type="Proteomes" id="UP000821846">
    <property type="component" value="Unassembled WGS sequence"/>
</dbReference>
<keyword evidence="6" id="KW-1185">Reference proteome</keyword>
<protein>
    <recommendedName>
        <fullName evidence="4">Fibronectin type-III domain-containing protein</fullName>
    </recommendedName>
</protein>
<dbReference type="SUPFAM" id="SSF49373">
    <property type="entry name" value="Invasin/intimin cell-adhesion fragments"/>
    <property type="match status" value="2"/>
</dbReference>
<dbReference type="CDD" id="cd00063">
    <property type="entry name" value="FN3"/>
    <property type="match status" value="1"/>
</dbReference>
<dbReference type="InterPro" id="IPR013378">
    <property type="entry name" value="InlB-like_B-rpt"/>
</dbReference>
<organism evidence="5 6">
    <name type="scientific">Faecalicatena fissicatena</name>
    <dbReference type="NCBI Taxonomy" id="290055"/>
    <lineage>
        <taxon>Bacteria</taxon>
        <taxon>Bacillati</taxon>
        <taxon>Bacillota</taxon>
        <taxon>Clostridia</taxon>
        <taxon>Lachnospirales</taxon>
        <taxon>Lachnospiraceae</taxon>
        <taxon>Faecalicatena</taxon>
    </lineage>
</organism>
<dbReference type="InterPro" id="IPR008964">
    <property type="entry name" value="Invasin/intimin_cell_adhesion"/>
</dbReference>
<sequence>MIRGAEICPRITITKITISEKEMHLQKEQECGEMSRKTKKCGYRKRILAGVLSAVVALSSVQMPVTAVHAAAWDQNKFSDSLKLRFWNNEKPGVRFYINAAAKYILENQQEQSEKTGNSYPTVGSTFGEWSVWDLLRGMYTGADYINSIPENYFSDYLKRVEAHVENKKGNLHAAKSTEWSRLILPLTAMGYDIRSVAGYDFIEKLSDSFSFSYRQGINGPIWEIISMNSGGYEFDQTDHPETANTFGKMLDYILNLEITDANGIKGGWALSGNVPDADITGMTLTAFAPYYLSQEKYEQTDATYSYDEFASAVERGILVLANMQKPNGGFESWGTVNSESTVWAMMPLLEMGIDPKSDKVTLPHIGKTCSFVKEGATRDGVYTDNMVDALLTFWAAGSGSSASIGGFKHVTAGYDGGGGSGTTVNPMATDQALYGLIAYDRFAHKQNSLFDMQDQLDGSYLNATADTYTITYDGQKEGETFTTEASPYAEVLLSEGKVTDEQETFLTEWNTKPDGSGISYYPGELLSMPEQDITLYAQYGQPSYALKFELNGGTLSDDIILPDTYSPKDQITLPTADEITKAGCKFDGWYTNAEFTGRKVTEIPAHSYGDKTFYAKWTVNTEKANQFYAIVNRLSGHATAISDKEDIEKARELYDSMLDIERERITASTYHTFLKKEKELKELLASMDQAEQVSAMIKALDKELTLADEQPVVRARNAYDALTETEKAMVENLDILTKAEEKISQMKENKEKADAVIRQIEAIGDVTLDSREEITAAREAFQALTESQQALVPERVRKLLENAEKKITELLEKKDRIDAFSSCVKRIPEKVSLTDDSLSLLMNAHAAWLKLNDEERAQVDGKLIEQIKEKEKELQELAQAEATDEDYTAVKEMEERIAAASGEVKLEDEETLKKIRSDFDAMTKIRQAMVVNYYSLVAQEMDLEKLKKDTAIAEAISERIAALGEITFESEETLTALRKDYTALTTAQKNLVRNYELLAQAENKLADLKYNRSQAESAVEKINAIGEVTLNSREAIAKARAAYDALLEDQKQYVSEEILKILTDAEAEYARLESLVLKNITLDKTEVNMKKGERVTLHVTYDPEDTISDKTIIWNVADPSVATVENGTVTAIGGGETAVSAHVGMLTATCTLKVEVPLEKLTFTENSVTLKKGESHMLKVQLLPEDLNVAVSIRYRSANPQVASVDADGQVRALASGETLITAYCVEQPQILAQIKVTVKETQQVQPKPTDPNQNITVSVPKVSFISLKASRSKKAVLKWKKIKGVSGYEIFYAIGKKKNWKRAKTIKKANTTKLTWKKLKSRKKYYFKIQAYKIVGGKKYSGKYSKIRSVKVK</sequence>
<dbReference type="SMART" id="SM00635">
    <property type="entry name" value="BID_2"/>
    <property type="match status" value="2"/>
</dbReference>
<keyword evidence="2" id="KW-0175">Coiled coil</keyword>
<accession>A0ABX2GZ98</accession>
<keyword evidence="3" id="KW-0472">Membrane</keyword>
<dbReference type="SUPFAM" id="SSF49265">
    <property type="entry name" value="Fibronectin type III"/>
    <property type="match status" value="1"/>
</dbReference>
<dbReference type="RefSeq" id="WP_173887252.1">
    <property type="nucleotide sequence ID" value="NZ_JAAWUZ010000026.1"/>
</dbReference>
<dbReference type="InterPro" id="IPR008930">
    <property type="entry name" value="Terpenoid_cyclase/PrenylTrfase"/>
</dbReference>
<dbReference type="Gene3D" id="2.60.40.10">
    <property type="entry name" value="Immunoglobulins"/>
    <property type="match status" value="1"/>
</dbReference>
<feature type="domain" description="Fibronectin type-III" evidence="4">
    <location>
        <begin position="1258"/>
        <end position="1355"/>
    </location>
</feature>
<comment type="caution">
    <text evidence="5">The sequence shown here is derived from an EMBL/GenBank/DDBJ whole genome shotgun (WGS) entry which is preliminary data.</text>
</comment>
<keyword evidence="3" id="KW-0812">Transmembrane</keyword>
<dbReference type="Pfam" id="PF02368">
    <property type="entry name" value="Big_2"/>
    <property type="match status" value="2"/>
</dbReference>
<keyword evidence="3" id="KW-1133">Transmembrane helix</keyword>
<dbReference type="Gene3D" id="2.60.40.1080">
    <property type="match status" value="2"/>
</dbReference>
<evidence type="ECO:0000313" key="6">
    <source>
        <dbReference type="Proteomes" id="UP000821846"/>
    </source>
</evidence>
<dbReference type="PROSITE" id="PS50853">
    <property type="entry name" value="FN3"/>
    <property type="match status" value="1"/>
</dbReference>